<dbReference type="Gene3D" id="1.10.10.10">
    <property type="entry name" value="Winged helix-like DNA-binding domain superfamily/Winged helix DNA-binding domain"/>
    <property type="match status" value="1"/>
</dbReference>
<dbReference type="InterPro" id="IPR036388">
    <property type="entry name" value="WH-like_DNA-bd_sf"/>
</dbReference>
<dbReference type="PANTHER" id="PTHR30363">
    <property type="entry name" value="HTH-TYPE TRANSCRIPTIONAL REGULATOR SRLR-RELATED"/>
    <property type="match status" value="1"/>
</dbReference>
<dbReference type="RefSeq" id="WP_146316043.1">
    <property type="nucleotide sequence ID" value="NZ_VCQV01000007.1"/>
</dbReference>
<dbReference type="InterPro" id="IPR050313">
    <property type="entry name" value="Carb_Metab_HTH_regulators"/>
</dbReference>
<dbReference type="InterPro" id="IPR011991">
    <property type="entry name" value="ArsR-like_HTH"/>
</dbReference>
<dbReference type="Proteomes" id="UP000320244">
    <property type="component" value="Unassembled WGS sequence"/>
</dbReference>
<dbReference type="EMBL" id="VCQV01000007">
    <property type="protein sequence ID" value="TWP37179.1"/>
    <property type="molecule type" value="Genomic_DNA"/>
</dbReference>
<protein>
    <submittedName>
        <fullName evidence="1">Transcriptional regulator</fullName>
    </submittedName>
</protein>
<proteinExistence type="predicted"/>
<gene>
    <name evidence="1" type="ORF">FGL98_07135</name>
</gene>
<reference evidence="1 2" key="1">
    <citation type="submission" date="2019-05" db="EMBL/GenBank/DDBJ databases">
        <authorList>
            <person name="Lee S.D."/>
        </authorList>
    </citation>
    <scope>NUCLEOTIDE SEQUENCE [LARGE SCALE GENOMIC DNA]</scope>
    <source>
        <strain evidence="1 2">C5-26</strain>
    </source>
</reference>
<dbReference type="OrthoDB" id="3375207at2"/>
<dbReference type="AlphaFoldDB" id="A0A563E4E8"/>
<dbReference type="CDD" id="cd00090">
    <property type="entry name" value="HTH_ARSR"/>
    <property type="match status" value="1"/>
</dbReference>
<accession>A0A563E4E8</accession>
<organism evidence="1 2">
    <name type="scientific">Leekyejoonella antrihumi</name>
    <dbReference type="NCBI Taxonomy" id="1660198"/>
    <lineage>
        <taxon>Bacteria</taxon>
        <taxon>Bacillati</taxon>
        <taxon>Actinomycetota</taxon>
        <taxon>Actinomycetes</taxon>
        <taxon>Micrococcales</taxon>
        <taxon>Dermacoccaceae</taxon>
        <taxon>Leekyejoonella</taxon>
    </lineage>
</organism>
<reference evidence="1 2" key="2">
    <citation type="submission" date="2019-08" db="EMBL/GenBank/DDBJ databases">
        <title>Jejuicoccus antrihumi gen. nov., sp. nov., a new member of the family Dermacoccaceae isolated from a cave.</title>
        <authorList>
            <person name="Schumann P."/>
            <person name="Kim I.S."/>
        </authorList>
    </citation>
    <scope>NUCLEOTIDE SEQUENCE [LARGE SCALE GENOMIC DNA]</scope>
    <source>
        <strain evidence="1 2">C5-26</strain>
    </source>
</reference>
<sequence length="241" mass="25786">MIFQTGSENAEAGTRDRVLRTVSEDGPITAAELAEQLGLTAAAVRRHLDCLFDAHLLEEREHATPGGRKRGRPARAYVLSEAGHATLRGDYDALASSVLRFLRDSAGPDAVAAFAEQQAGRLGRRVQSAMVTDGPLADRTAALAVALTQQGYAASTRPVGDNMPMAGVQLCQGHCPVQHVAMEFPQFCEAEAQMFSRTLGVHVQRLSSLAHGDHVCTTFIPTPALPIDPPADLPTSERDPR</sequence>
<evidence type="ECO:0000313" key="2">
    <source>
        <dbReference type="Proteomes" id="UP000320244"/>
    </source>
</evidence>
<dbReference type="Pfam" id="PF12840">
    <property type="entry name" value="HTH_20"/>
    <property type="match status" value="1"/>
</dbReference>
<dbReference type="SUPFAM" id="SSF46785">
    <property type="entry name" value="Winged helix' DNA-binding domain"/>
    <property type="match status" value="1"/>
</dbReference>
<dbReference type="PANTHER" id="PTHR30363:SF28">
    <property type="entry name" value="TRANSCRIPTIONAL REGULATORY PROTEIN-RELATED"/>
    <property type="match status" value="1"/>
</dbReference>
<dbReference type="InterPro" id="IPR036390">
    <property type="entry name" value="WH_DNA-bd_sf"/>
</dbReference>
<comment type="caution">
    <text evidence="1">The sequence shown here is derived from an EMBL/GenBank/DDBJ whole genome shotgun (WGS) entry which is preliminary data.</text>
</comment>
<name>A0A563E4E8_9MICO</name>
<evidence type="ECO:0000313" key="1">
    <source>
        <dbReference type="EMBL" id="TWP37179.1"/>
    </source>
</evidence>
<keyword evidence="2" id="KW-1185">Reference proteome</keyword>